<dbReference type="InterPro" id="IPR033585">
    <property type="entry name" value="DRC12-like"/>
</dbReference>
<evidence type="ECO:0000256" key="5">
    <source>
        <dbReference type="ARBA" id="ARBA00022846"/>
    </source>
</evidence>
<reference evidence="13" key="1">
    <citation type="submission" date="2018-11" db="EMBL/GenBank/DDBJ databases">
        <authorList>
            <consortium name="Pathogen Informatics"/>
        </authorList>
    </citation>
    <scope>NUCLEOTIDE SEQUENCE</scope>
</reference>
<evidence type="ECO:0000313" key="14">
    <source>
        <dbReference type="Proteomes" id="UP000784294"/>
    </source>
</evidence>
<evidence type="ECO:0000256" key="9">
    <source>
        <dbReference type="ARBA" id="ARBA00023273"/>
    </source>
</evidence>
<evidence type="ECO:0000256" key="2">
    <source>
        <dbReference type="ARBA" id="ARBA00004611"/>
    </source>
</evidence>
<keyword evidence="4" id="KW-0963">Cytoplasm</keyword>
<dbReference type="Proteomes" id="UP000784294">
    <property type="component" value="Unassembled WGS sequence"/>
</dbReference>
<evidence type="ECO:0000313" key="13">
    <source>
        <dbReference type="EMBL" id="VEL20185.1"/>
    </source>
</evidence>
<evidence type="ECO:0000256" key="1">
    <source>
        <dbReference type="ARBA" id="ARBA00003029"/>
    </source>
</evidence>
<dbReference type="PANTHER" id="PTHR28656:SF1">
    <property type="entry name" value="COILED-COIL DOMAIN-CONTAINING PROTEIN 153"/>
    <property type="match status" value="1"/>
</dbReference>
<comment type="caution">
    <text evidence="13">The sequence shown here is derived from an EMBL/GenBank/DDBJ whole genome shotgun (WGS) entry which is preliminary data.</text>
</comment>
<feature type="coiled-coil region" evidence="12">
    <location>
        <begin position="51"/>
        <end position="112"/>
    </location>
</feature>
<dbReference type="PANTHER" id="PTHR28656">
    <property type="entry name" value="COILED-COIL DOMAIN-CONTAINING PROTEIN 153"/>
    <property type="match status" value="1"/>
</dbReference>
<name>A0A448WU39_9PLAT</name>
<evidence type="ECO:0000256" key="11">
    <source>
        <dbReference type="ARBA" id="ARBA00044800"/>
    </source>
</evidence>
<accession>A0A448WU39</accession>
<evidence type="ECO:0000256" key="7">
    <source>
        <dbReference type="ARBA" id="ARBA00023069"/>
    </source>
</evidence>
<dbReference type="EMBL" id="CAAALY010045204">
    <property type="protein sequence ID" value="VEL20185.1"/>
    <property type="molecule type" value="Genomic_DNA"/>
</dbReference>
<dbReference type="AlphaFoldDB" id="A0A448WU39"/>
<comment type="subcellular location">
    <subcellularLocation>
        <location evidence="2">Cytoplasm</location>
        <location evidence="2">Cytoskeleton</location>
        <location evidence="2">Flagellum axoneme</location>
    </subcellularLocation>
</comment>
<keyword evidence="7" id="KW-0969">Cilium</keyword>
<organism evidence="13 14">
    <name type="scientific">Protopolystoma xenopodis</name>
    <dbReference type="NCBI Taxonomy" id="117903"/>
    <lineage>
        <taxon>Eukaryota</taxon>
        <taxon>Metazoa</taxon>
        <taxon>Spiralia</taxon>
        <taxon>Lophotrochozoa</taxon>
        <taxon>Platyhelminthes</taxon>
        <taxon>Monogenea</taxon>
        <taxon>Polyopisthocotylea</taxon>
        <taxon>Polystomatidea</taxon>
        <taxon>Polystomatidae</taxon>
        <taxon>Protopolystoma</taxon>
    </lineage>
</organism>
<keyword evidence="14" id="KW-1185">Reference proteome</keyword>
<sequence>MQKTDRKIRPEDVATQLREEVGSLVRKVTSLNMHSRNYRLQAETRHEELDLANHKAQKAEADRTYREMEAKLATSCINTQYKVLQRMYILRVREAEEEVVKLKRKFESMSELARNEVATRDRLITEKDAKIEQLQAHMNSLHYQLEHVVYKMVERLEVRLQEDWTVWAENAKDYHNNAKKILMDLGIGLSFI</sequence>
<evidence type="ECO:0000256" key="10">
    <source>
        <dbReference type="ARBA" id="ARBA00044754"/>
    </source>
</evidence>
<evidence type="ECO:0000256" key="8">
    <source>
        <dbReference type="ARBA" id="ARBA00023212"/>
    </source>
</evidence>
<evidence type="ECO:0000256" key="6">
    <source>
        <dbReference type="ARBA" id="ARBA00023054"/>
    </source>
</evidence>
<protein>
    <recommendedName>
        <fullName evidence="11">Dynein regulatory complex protein 12</fullName>
    </recommendedName>
</protein>
<proteinExistence type="inferred from homology"/>
<comment type="function">
    <text evidence="1">Component of the nexin-dynein regulatory complex (N-DRC), a key regulator of ciliary/flagellar motility which maintains the alignment and integrity of the distal axoneme and regulates microtubule sliding in motile axonemes.</text>
</comment>
<evidence type="ECO:0000256" key="12">
    <source>
        <dbReference type="SAM" id="Coils"/>
    </source>
</evidence>
<dbReference type="OrthoDB" id="10264405at2759"/>
<keyword evidence="6 12" id="KW-0175">Coiled coil</keyword>
<keyword evidence="8" id="KW-0206">Cytoskeleton</keyword>
<keyword evidence="9" id="KW-0966">Cell projection</keyword>
<gene>
    <name evidence="13" type="ORF">PXEA_LOCUS13625</name>
</gene>
<keyword evidence="5" id="KW-0282">Flagellum</keyword>
<comment type="subunit">
    <text evidence="3">Component of the nexin-dynein regulatory complex (N-DRC).</text>
</comment>
<evidence type="ECO:0000256" key="3">
    <source>
        <dbReference type="ARBA" id="ARBA00011248"/>
    </source>
</evidence>
<evidence type="ECO:0000256" key="4">
    <source>
        <dbReference type="ARBA" id="ARBA00022490"/>
    </source>
</evidence>
<comment type="similarity">
    <text evidence="10">Belongs to the DRC12 family.</text>
</comment>